<gene>
    <name evidence="3" type="primary">bik</name>
</gene>
<dbReference type="AlphaFoldDB" id="A0A8M1HHP6"/>
<organism evidence="2 3">
    <name type="scientific">Betta splendens</name>
    <name type="common">Siamese fighting fish</name>
    <dbReference type="NCBI Taxonomy" id="158456"/>
    <lineage>
        <taxon>Eukaryota</taxon>
        <taxon>Metazoa</taxon>
        <taxon>Chordata</taxon>
        <taxon>Craniata</taxon>
        <taxon>Vertebrata</taxon>
        <taxon>Euteleostomi</taxon>
        <taxon>Actinopterygii</taxon>
        <taxon>Neopterygii</taxon>
        <taxon>Teleostei</taxon>
        <taxon>Neoteleostei</taxon>
        <taxon>Acanthomorphata</taxon>
        <taxon>Anabantaria</taxon>
        <taxon>Anabantiformes</taxon>
        <taxon>Anabantoidei</taxon>
        <taxon>Osphronemidae</taxon>
        <taxon>Betta</taxon>
    </lineage>
</organism>
<evidence type="ECO:0000256" key="1">
    <source>
        <dbReference type="SAM" id="Phobius"/>
    </source>
</evidence>
<dbReference type="GeneID" id="121202430"/>
<keyword evidence="1" id="KW-0812">Transmembrane</keyword>
<dbReference type="Proteomes" id="UP000515150">
    <property type="component" value="Chromosome 9"/>
</dbReference>
<evidence type="ECO:0000313" key="3">
    <source>
        <dbReference type="RefSeq" id="XP_040927990.1"/>
    </source>
</evidence>
<feature type="transmembrane region" description="Helical" evidence="1">
    <location>
        <begin position="127"/>
        <end position="149"/>
    </location>
</feature>
<evidence type="ECO:0000313" key="2">
    <source>
        <dbReference type="Proteomes" id="UP000515150"/>
    </source>
</evidence>
<name>A0A8M1HHP6_BETSP</name>
<sequence>MVEQTRQQPRVISLQAGPGEVDTGTVRINGRAAQEVGRQLAIIGDQFNRRWSNNQPHWPPVLHLMRPAQALTRTIYRDIHSQLWSFQGLSAAVKAWIVSTTPGQGTLRAEAWTAWVSSCTGAACTGWTRGALVTVALVAAVSVVTTVWMEWKT</sequence>
<reference evidence="3" key="1">
    <citation type="submission" date="2025-08" db="UniProtKB">
        <authorList>
            <consortium name="RefSeq"/>
        </authorList>
    </citation>
    <scope>IDENTIFICATION</scope>
</reference>
<keyword evidence="2" id="KW-1185">Reference proteome</keyword>
<accession>A0A8M1HHP6</accession>
<dbReference type="KEGG" id="bspl:121202430"/>
<dbReference type="RefSeq" id="XP_040927990.1">
    <property type="nucleotide sequence ID" value="XM_041072056.2"/>
</dbReference>
<proteinExistence type="predicted"/>
<protein>
    <submittedName>
        <fullName evidence="3">Bcl-2-interacting killer</fullName>
    </submittedName>
</protein>
<dbReference type="CTD" id="638"/>
<keyword evidence="1" id="KW-0472">Membrane</keyword>
<keyword evidence="1" id="KW-1133">Transmembrane helix</keyword>
<dbReference type="OrthoDB" id="8418477at2759"/>